<reference evidence="6 7" key="1">
    <citation type="submission" date="2019-09" db="EMBL/GenBank/DDBJ databases">
        <title>Genome sequencing of strain KACC 19306.</title>
        <authorList>
            <person name="Heo J."/>
            <person name="Kim S.-J."/>
            <person name="Kim J.-S."/>
            <person name="Hong S.-B."/>
            <person name="Kwon S.-W."/>
        </authorList>
    </citation>
    <scope>NUCLEOTIDE SEQUENCE [LARGE SCALE GENOMIC DNA]</scope>
    <source>
        <strain evidence="6 7">KACC 19306</strain>
    </source>
</reference>
<feature type="domain" description="HTH iclR-type" evidence="4">
    <location>
        <begin position="14"/>
        <end position="75"/>
    </location>
</feature>
<dbReference type="SMART" id="SM00346">
    <property type="entry name" value="HTH_ICLR"/>
    <property type="match status" value="1"/>
</dbReference>
<dbReference type="SUPFAM" id="SSF46785">
    <property type="entry name" value="Winged helix' DNA-binding domain"/>
    <property type="match status" value="1"/>
</dbReference>
<dbReference type="GO" id="GO:0003700">
    <property type="term" value="F:DNA-binding transcription factor activity"/>
    <property type="evidence" value="ECO:0007669"/>
    <property type="project" value="TreeGrafter"/>
</dbReference>
<dbReference type="AlphaFoldDB" id="A0A5C1YCZ9"/>
<evidence type="ECO:0000256" key="2">
    <source>
        <dbReference type="ARBA" id="ARBA00023125"/>
    </source>
</evidence>
<evidence type="ECO:0000259" key="5">
    <source>
        <dbReference type="PROSITE" id="PS51078"/>
    </source>
</evidence>
<dbReference type="InterPro" id="IPR029016">
    <property type="entry name" value="GAF-like_dom_sf"/>
</dbReference>
<name>A0A5C1YCZ9_9MICO</name>
<evidence type="ECO:0000259" key="4">
    <source>
        <dbReference type="PROSITE" id="PS51077"/>
    </source>
</evidence>
<feature type="domain" description="IclR-ED" evidence="5">
    <location>
        <begin position="76"/>
        <end position="255"/>
    </location>
</feature>
<organism evidence="6 7">
    <name type="scientific">Agromyces intestinalis</name>
    <dbReference type="NCBI Taxonomy" id="2592652"/>
    <lineage>
        <taxon>Bacteria</taxon>
        <taxon>Bacillati</taxon>
        <taxon>Actinomycetota</taxon>
        <taxon>Actinomycetes</taxon>
        <taxon>Micrococcales</taxon>
        <taxon>Microbacteriaceae</taxon>
        <taxon>Agromyces</taxon>
    </lineage>
</organism>
<dbReference type="InterPro" id="IPR036390">
    <property type="entry name" value="WH_DNA-bd_sf"/>
</dbReference>
<dbReference type="PANTHER" id="PTHR30136:SF24">
    <property type="entry name" value="HTH-TYPE TRANSCRIPTIONAL REPRESSOR ALLR"/>
    <property type="match status" value="1"/>
</dbReference>
<keyword evidence="7" id="KW-1185">Reference proteome</keyword>
<keyword evidence="2" id="KW-0238">DNA-binding</keyword>
<dbReference type="PROSITE" id="PS51078">
    <property type="entry name" value="ICLR_ED"/>
    <property type="match status" value="1"/>
</dbReference>
<dbReference type="GO" id="GO:0003677">
    <property type="term" value="F:DNA binding"/>
    <property type="evidence" value="ECO:0007669"/>
    <property type="project" value="UniProtKB-KW"/>
</dbReference>
<evidence type="ECO:0000256" key="1">
    <source>
        <dbReference type="ARBA" id="ARBA00023015"/>
    </source>
</evidence>
<dbReference type="InterPro" id="IPR014757">
    <property type="entry name" value="Tscrpt_reg_IclR_C"/>
</dbReference>
<gene>
    <name evidence="6" type="ORF">FLP10_05195</name>
</gene>
<evidence type="ECO:0000256" key="3">
    <source>
        <dbReference type="ARBA" id="ARBA00023163"/>
    </source>
</evidence>
<dbReference type="Pfam" id="PF09339">
    <property type="entry name" value="HTH_IclR"/>
    <property type="match status" value="1"/>
</dbReference>
<dbReference type="EMBL" id="CP043505">
    <property type="protein sequence ID" value="QEO13886.1"/>
    <property type="molecule type" value="Genomic_DNA"/>
</dbReference>
<dbReference type="Pfam" id="PF01614">
    <property type="entry name" value="IclR_C"/>
    <property type="match status" value="1"/>
</dbReference>
<keyword evidence="3" id="KW-0804">Transcription</keyword>
<dbReference type="Gene3D" id="1.10.10.10">
    <property type="entry name" value="Winged helix-like DNA-binding domain superfamily/Winged helix DNA-binding domain"/>
    <property type="match status" value="1"/>
</dbReference>
<dbReference type="Gene3D" id="3.30.450.40">
    <property type="match status" value="1"/>
</dbReference>
<dbReference type="PANTHER" id="PTHR30136">
    <property type="entry name" value="HELIX-TURN-HELIX TRANSCRIPTIONAL REGULATOR, ICLR FAMILY"/>
    <property type="match status" value="1"/>
</dbReference>
<evidence type="ECO:0000313" key="7">
    <source>
        <dbReference type="Proteomes" id="UP000324678"/>
    </source>
</evidence>
<dbReference type="Proteomes" id="UP000324678">
    <property type="component" value="Chromosome"/>
</dbReference>
<dbReference type="InterPro" id="IPR036388">
    <property type="entry name" value="WH-like_DNA-bd_sf"/>
</dbReference>
<dbReference type="SUPFAM" id="SSF55781">
    <property type="entry name" value="GAF domain-like"/>
    <property type="match status" value="1"/>
</dbReference>
<dbReference type="RefSeq" id="WP_149159909.1">
    <property type="nucleotide sequence ID" value="NZ_CP043505.1"/>
</dbReference>
<dbReference type="KEGG" id="ail:FLP10_05195"/>
<protein>
    <submittedName>
        <fullName evidence="6">IclR family transcriptional regulator</fullName>
    </submittedName>
</protein>
<proteinExistence type="predicted"/>
<dbReference type="InterPro" id="IPR050707">
    <property type="entry name" value="HTH_MetabolicPath_Reg"/>
</dbReference>
<dbReference type="PROSITE" id="PS51077">
    <property type="entry name" value="HTH_ICLR"/>
    <property type="match status" value="1"/>
</dbReference>
<sequence length="260" mass="28015">MNEVRRGHRPPNGEAVLDRAFRLLAAFTPARPRLTLTELSTIANLPLSTASRLSGKLVSLGALERRPDGAYSLGLRLLEFAALAPRGHGLRAIALPYMEDLHRATRQHVQLAVREDDEAVIVERLSAPGAAKVLYHVGGRVPLHATGLGNILLAHTKPGFQEAYLRRPLRLDPEDTLMDPVELRDRLALIRRTGVATMTRLLPEPAASVAAPILDGDRKVVAALSVVGTDGSLDVRMLEPAVMAIAASISREVGARAATQ</sequence>
<dbReference type="GO" id="GO:0045892">
    <property type="term" value="P:negative regulation of DNA-templated transcription"/>
    <property type="evidence" value="ECO:0007669"/>
    <property type="project" value="TreeGrafter"/>
</dbReference>
<dbReference type="OrthoDB" id="4068713at2"/>
<evidence type="ECO:0000313" key="6">
    <source>
        <dbReference type="EMBL" id="QEO13886.1"/>
    </source>
</evidence>
<accession>A0A5C1YCZ9</accession>
<dbReference type="InterPro" id="IPR005471">
    <property type="entry name" value="Tscrpt_reg_IclR_N"/>
</dbReference>
<keyword evidence="1" id="KW-0805">Transcription regulation</keyword>